<sequence>MDEMLASIRAAANVDLWSPEERDRYEADMARIMKTVRTHAVRGETRARLD</sequence>
<evidence type="ECO:0000313" key="2">
    <source>
        <dbReference type="Proteomes" id="UP000500938"/>
    </source>
</evidence>
<proteinExistence type="predicted"/>
<dbReference type="RefSeq" id="WP_171226450.1">
    <property type="nucleotide sequence ID" value="NZ_CP053085.1"/>
</dbReference>
<keyword evidence="2" id="KW-1185">Reference proteome</keyword>
<reference evidence="1 2" key="1">
    <citation type="submission" date="2020-05" db="EMBL/GenBank/DDBJ databases">
        <title>Complete genome sequence of Gemmatimonas greenlandica TET16.</title>
        <authorList>
            <person name="Zeng Y."/>
        </authorList>
    </citation>
    <scope>NUCLEOTIDE SEQUENCE [LARGE SCALE GENOMIC DNA]</scope>
    <source>
        <strain evidence="1 2">TET16</strain>
    </source>
</reference>
<gene>
    <name evidence="1" type="ORF">HKW67_16570</name>
</gene>
<evidence type="ECO:0000313" key="1">
    <source>
        <dbReference type="EMBL" id="QJR37017.1"/>
    </source>
</evidence>
<accession>A0A6M4IU27</accession>
<dbReference type="AlphaFoldDB" id="A0A6M4IU27"/>
<name>A0A6M4IU27_9BACT</name>
<protein>
    <submittedName>
        <fullName evidence="1">Uncharacterized protein</fullName>
    </submittedName>
</protein>
<dbReference type="KEGG" id="ggr:HKW67_16570"/>
<organism evidence="1 2">
    <name type="scientific">Gemmatimonas groenlandica</name>
    <dbReference type="NCBI Taxonomy" id="2732249"/>
    <lineage>
        <taxon>Bacteria</taxon>
        <taxon>Pseudomonadati</taxon>
        <taxon>Gemmatimonadota</taxon>
        <taxon>Gemmatimonadia</taxon>
        <taxon>Gemmatimonadales</taxon>
        <taxon>Gemmatimonadaceae</taxon>
        <taxon>Gemmatimonas</taxon>
    </lineage>
</organism>
<dbReference type="EMBL" id="CP053085">
    <property type="protein sequence ID" value="QJR37017.1"/>
    <property type="molecule type" value="Genomic_DNA"/>
</dbReference>
<dbReference type="Proteomes" id="UP000500938">
    <property type="component" value="Chromosome"/>
</dbReference>